<sequence>MVGFLVRTAVAAVALWVAVSIVPGLSAPDASTLILAALVLGIVNAILRPLVVLLSLPATILTLGLFLLVVNAAMLGLVGWLVPGFTVSGFWSALFGAIVVSIVSAVMNAVMVKD</sequence>
<organism evidence="2 3">
    <name type="scientific">Neoroseomonas terrae</name>
    <dbReference type="NCBI Taxonomy" id="424799"/>
    <lineage>
        <taxon>Bacteria</taxon>
        <taxon>Pseudomonadati</taxon>
        <taxon>Pseudomonadota</taxon>
        <taxon>Alphaproteobacteria</taxon>
        <taxon>Acetobacterales</taxon>
        <taxon>Acetobacteraceae</taxon>
        <taxon>Neoroseomonas</taxon>
    </lineage>
</organism>
<keyword evidence="1" id="KW-1133">Transmembrane helix</keyword>
<dbReference type="Proteomes" id="UP000698752">
    <property type="component" value="Unassembled WGS sequence"/>
</dbReference>
<accession>A0ABS5EAQ5</accession>
<comment type="caution">
    <text evidence="2">The sequence shown here is derived from an EMBL/GenBank/DDBJ whole genome shotgun (WGS) entry which is preliminary data.</text>
</comment>
<evidence type="ECO:0000313" key="2">
    <source>
        <dbReference type="EMBL" id="MBR0648091.1"/>
    </source>
</evidence>
<gene>
    <name evidence="2" type="ORF">GXW78_00320</name>
</gene>
<dbReference type="RefSeq" id="WP_211864999.1">
    <property type="nucleotide sequence ID" value="NZ_JAAEDI010000001.1"/>
</dbReference>
<keyword evidence="1" id="KW-0812">Transmembrane</keyword>
<dbReference type="Pfam" id="PF04020">
    <property type="entry name" value="Phage_holin_4_2"/>
    <property type="match status" value="1"/>
</dbReference>
<proteinExistence type="predicted"/>
<evidence type="ECO:0000313" key="3">
    <source>
        <dbReference type="Proteomes" id="UP000698752"/>
    </source>
</evidence>
<feature type="transmembrane region" description="Helical" evidence="1">
    <location>
        <begin position="59"/>
        <end position="82"/>
    </location>
</feature>
<keyword evidence="3" id="KW-1185">Reference proteome</keyword>
<dbReference type="PANTHER" id="PTHR37309:SF1">
    <property type="entry name" value="SLR0284 PROTEIN"/>
    <property type="match status" value="1"/>
</dbReference>
<dbReference type="InterPro" id="IPR007165">
    <property type="entry name" value="Phage_holin_4_2"/>
</dbReference>
<feature type="transmembrane region" description="Helical" evidence="1">
    <location>
        <begin position="30"/>
        <end position="47"/>
    </location>
</feature>
<reference evidence="3" key="1">
    <citation type="journal article" date="2021" name="Syst. Appl. Microbiol.">
        <title>Roseomonas hellenica sp. nov., isolated from roots of wild-growing Alkanna tinctoria.</title>
        <authorList>
            <person name="Rat A."/>
            <person name="Naranjo H.D."/>
            <person name="Lebbe L."/>
            <person name="Cnockaert M."/>
            <person name="Krigas N."/>
            <person name="Grigoriadou K."/>
            <person name="Maloupa E."/>
            <person name="Willems A."/>
        </authorList>
    </citation>
    <scope>NUCLEOTIDE SEQUENCE [LARGE SCALE GENOMIC DNA]</scope>
    <source>
        <strain evidence="3">LMG 31159</strain>
    </source>
</reference>
<dbReference type="EMBL" id="JAAEDI010000001">
    <property type="protein sequence ID" value="MBR0648091.1"/>
    <property type="molecule type" value="Genomic_DNA"/>
</dbReference>
<keyword evidence="1" id="KW-0472">Membrane</keyword>
<dbReference type="PANTHER" id="PTHR37309">
    <property type="entry name" value="SLR0284 PROTEIN"/>
    <property type="match status" value="1"/>
</dbReference>
<feature type="transmembrane region" description="Helical" evidence="1">
    <location>
        <begin position="88"/>
        <end position="110"/>
    </location>
</feature>
<name>A0ABS5EAQ5_9PROT</name>
<protein>
    <submittedName>
        <fullName evidence="2">Phage holin family protein</fullName>
    </submittedName>
</protein>
<evidence type="ECO:0000256" key="1">
    <source>
        <dbReference type="SAM" id="Phobius"/>
    </source>
</evidence>